<dbReference type="PANTHER" id="PTHR11795">
    <property type="entry name" value="BRANCHED-CHAIN AMINO ACID TRANSPORT SYSTEM PERMEASE PROTEIN LIVH"/>
    <property type="match status" value="1"/>
</dbReference>
<evidence type="ECO:0000313" key="10">
    <source>
        <dbReference type="EMBL" id="BCB83750.1"/>
    </source>
</evidence>
<dbReference type="PANTHER" id="PTHR11795:SF450">
    <property type="entry name" value="ABC TRANSPORTER PERMEASE PROTEIN"/>
    <property type="match status" value="1"/>
</dbReference>
<evidence type="ECO:0000256" key="1">
    <source>
        <dbReference type="ARBA" id="ARBA00004651"/>
    </source>
</evidence>
<evidence type="ECO:0000256" key="3">
    <source>
        <dbReference type="ARBA" id="ARBA00022475"/>
    </source>
</evidence>
<keyword evidence="4 9" id="KW-0812">Transmembrane</keyword>
<reference evidence="10 11" key="1">
    <citation type="submission" date="2020-03" db="EMBL/GenBank/DDBJ databases">
        <title>Whole genome shotgun sequence of Phytohabitans suffuscus NBRC 105367.</title>
        <authorList>
            <person name="Komaki H."/>
            <person name="Tamura T."/>
        </authorList>
    </citation>
    <scope>NUCLEOTIDE SEQUENCE [LARGE SCALE GENOMIC DNA]</scope>
    <source>
        <strain evidence="10 11">NBRC 105367</strain>
    </source>
</reference>
<accession>A0A6F8YCF9</accession>
<dbReference type="Proteomes" id="UP000503011">
    <property type="component" value="Chromosome"/>
</dbReference>
<comment type="subcellular location">
    <subcellularLocation>
        <location evidence="1">Cell membrane</location>
        <topology evidence="1">Multi-pass membrane protein</topology>
    </subcellularLocation>
</comment>
<organism evidence="10 11">
    <name type="scientific">Phytohabitans suffuscus</name>
    <dbReference type="NCBI Taxonomy" id="624315"/>
    <lineage>
        <taxon>Bacteria</taxon>
        <taxon>Bacillati</taxon>
        <taxon>Actinomycetota</taxon>
        <taxon>Actinomycetes</taxon>
        <taxon>Micromonosporales</taxon>
        <taxon>Micromonosporaceae</taxon>
    </lineage>
</organism>
<feature type="transmembrane region" description="Helical" evidence="9">
    <location>
        <begin position="179"/>
        <end position="201"/>
    </location>
</feature>
<evidence type="ECO:0000256" key="7">
    <source>
        <dbReference type="ARBA" id="ARBA00023136"/>
    </source>
</evidence>
<keyword evidence="5" id="KW-0029">Amino-acid transport</keyword>
<protein>
    <submittedName>
        <fullName evidence="10">Branched-chain amino acid ABC transporter permease</fullName>
    </submittedName>
</protein>
<feature type="transmembrane region" description="Helical" evidence="9">
    <location>
        <begin position="6"/>
        <end position="24"/>
    </location>
</feature>
<dbReference type="KEGG" id="psuu:Psuf_010630"/>
<evidence type="ECO:0000313" key="11">
    <source>
        <dbReference type="Proteomes" id="UP000503011"/>
    </source>
</evidence>
<dbReference type="InterPro" id="IPR052157">
    <property type="entry name" value="BCAA_transport_permease"/>
</dbReference>
<evidence type="ECO:0000256" key="2">
    <source>
        <dbReference type="ARBA" id="ARBA00022448"/>
    </source>
</evidence>
<gene>
    <name evidence="10" type="ORF">Psuf_010630</name>
</gene>
<keyword evidence="7 9" id="KW-0472">Membrane</keyword>
<keyword evidence="2" id="KW-0813">Transport</keyword>
<dbReference type="AlphaFoldDB" id="A0A6F8YCF9"/>
<dbReference type="RefSeq" id="WP_173154404.1">
    <property type="nucleotide sequence ID" value="NZ_AP022871.1"/>
</dbReference>
<evidence type="ECO:0000256" key="4">
    <source>
        <dbReference type="ARBA" id="ARBA00022692"/>
    </source>
</evidence>
<dbReference type="Pfam" id="PF02653">
    <property type="entry name" value="BPD_transp_2"/>
    <property type="match status" value="1"/>
</dbReference>
<keyword evidence="11" id="KW-1185">Reference proteome</keyword>
<name>A0A6F8YCF9_9ACTN</name>
<dbReference type="EMBL" id="AP022871">
    <property type="protein sequence ID" value="BCB83750.1"/>
    <property type="molecule type" value="Genomic_DNA"/>
</dbReference>
<evidence type="ECO:0000256" key="9">
    <source>
        <dbReference type="SAM" id="Phobius"/>
    </source>
</evidence>
<feature type="transmembrane region" description="Helical" evidence="9">
    <location>
        <begin position="31"/>
        <end position="53"/>
    </location>
</feature>
<dbReference type="GO" id="GO:0005886">
    <property type="term" value="C:plasma membrane"/>
    <property type="evidence" value="ECO:0007669"/>
    <property type="project" value="UniProtKB-SubCell"/>
</dbReference>
<sequence>MSTAVFAGLSTGAIYTLIAIGYNVTLTSAGVLNFAYANTLVLGGFIALSATGWGLPLPLILLTCAAICTLVSVGVERAAIRFLPSGGHAELITTLGAGTAITAVTVLIWGPDPQRLALYEQHPIDLLGGRVVPNNLVLIALPVVFGVGLHLLIRGTRFGLTSRAQAFDREATMLRGVNVRWLSIGAFAITGAFAGLVGPFVLVSTAASPWLAITIALKGFVVLALGGLGSQLGAVVAGFLLGLVESLVALWIGPFYGDYSVFVVFVLVLLLRPQGLFGSRRLRLV</sequence>
<evidence type="ECO:0000256" key="5">
    <source>
        <dbReference type="ARBA" id="ARBA00022970"/>
    </source>
</evidence>
<keyword evidence="6 9" id="KW-1133">Transmembrane helix</keyword>
<keyword evidence="3" id="KW-1003">Cell membrane</keyword>
<dbReference type="GO" id="GO:0022857">
    <property type="term" value="F:transmembrane transporter activity"/>
    <property type="evidence" value="ECO:0007669"/>
    <property type="project" value="InterPro"/>
</dbReference>
<proteinExistence type="inferred from homology"/>
<evidence type="ECO:0000256" key="6">
    <source>
        <dbReference type="ARBA" id="ARBA00022989"/>
    </source>
</evidence>
<dbReference type="CDD" id="cd06582">
    <property type="entry name" value="TM_PBP1_LivH_like"/>
    <property type="match status" value="1"/>
</dbReference>
<dbReference type="InterPro" id="IPR001851">
    <property type="entry name" value="ABC_transp_permease"/>
</dbReference>
<feature type="transmembrane region" description="Helical" evidence="9">
    <location>
        <begin position="59"/>
        <end position="79"/>
    </location>
</feature>
<feature type="transmembrane region" description="Helical" evidence="9">
    <location>
        <begin position="259"/>
        <end position="277"/>
    </location>
</feature>
<comment type="similarity">
    <text evidence="8">Belongs to the binding-protein-dependent transport system permease family. LivHM subfamily.</text>
</comment>
<reference evidence="10 11" key="2">
    <citation type="submission" date="2020-03" db="EMBL/GenBank/DDBJ databases">
        <authorList>
            <person name="Ichikawa N."/>
            <person name="Kimura A."/>
            <person name="Kitahashi Y."/>
            <person name="Uohara A."/>
        </authorList>
    </citation>
    <scope>NUCLEOTIDE SEQUENCE [LARGE SCALE GENOMIC DNA]</scope>
    <source>
        <strain evidence="10 11">NBRC 105367</strain>
    </source>
</reference>
<feature type="transmembrane region" description="Helical" evidence="9">
    <location>
        <begin position="91"/>
        <end position="111"/>
    </location>
</feature>
<evidence type="ECO:0000256" key="8">
    <source>
        <dbReference type="ARBA" id="ARBA00037998"/>
    </source>
</evidence>
<dbReference type="GO" id="GO:0006865">
    <property type="term" value="P:amino acid transport"/>
    <property type="evidence" value="ECO:0007669"/>
    <property type="project" value="UniProtKB-KW"/>
</dbReference>
<feature type="transmembrane region" description="Helical" evidence="9">
    <location>
        <begin position="131"/>
        <end position="153"/>
    </location>
</feature>